<dbReference type="PANTHER" id="PTHR22849:SF164">
    <property type="entry name" value="U-BOX DOMAIN-CONTAINING PROTEIN"/>
    <property type="match status" value="1"/>
</dbReference>
<dbReference type="InterPro" id="IPR003613">
    <property type="entry name" value="Ubox_domain"/>
</dbReference>
<proteinExistence type="predicted"/>
<accession>A0A9N8ERW7</accession>
<dbReference type="GO" id="GO:0016567">
    <property type="term" value="P:protein ubiquitination"/>
    <property type="evidence" value="ECO:0007669"/>
    <property type="project" value="InterPro"/>
</dbReference>
<organism evidence="5 6">
    <name type="scientific">Seminavis robusta</name>
    <dbReference type="NCBI Taxonomy" id="568900"/>
    <lineage>
        <taxon>Eukaryota</taxon>
        <taxon>Sar</taxon>
        <taxon>Stramenopiles</taxon>
        <taxon>Ochrophyta</taxon>
        <taxon>Bacillariophyta</taxon>
        <taxon>Bacillariophyceae</taxon>
        <taxon>Bacillariophycidae</taxon>
        <taxon>Naviculales</taxon>
        <taxon>Naviculaceae</taxon>
        <taxon>Seminavis</taxon>
    </lineage>
</organism>
<name>A0A9N8ERW7_9STRA</name>
<reference evidence="5" key="1">
    <citation type="submission" date="2020-06" db="EMBL/GenBank/DDBJ databases">
        <authorList>
            <consortium name="Plant Systems Biology data submission"/>
        </authorList>
    </citation>
    <scope>NUCLEOTIDE SEQUENCE</scope>
    <source>
        <strain evidence="5">D6</strain>
    </source>
</reference>
<evidence type="ECO:0000256" key="3">
    <source>
        <dbReference type="ARBA" id="ARBA00022833"/>
    </source>
</evidence>
<dbReference type="InterPro" id="IPR045185">
    <property type="entry name" value="PUB22/23/24-like"/>
</dbReference>
<evidence type="ECO:0000313" key="5">
    <source>
        <dbReference type="EMBL" id="CAB9524239.1"/>
    </source>
</evidence>
<dbReference type="AlphaFoldDB" id="A0A9N8ERW7"/>
<dbReference type="InterPro" id="IPR004181">
    <property type="entry name" value="Znf_MIZ"/>
</dbReference>
<protein>
    <submittedName>
        <fullName evidence="5">E3 ubiquitin-protein ligase</fullName>
    </submittedName>
</protein>
<evidence type="ECO:0000256" key="2">
    <source>
        <dbReference type="ARBA" id="ARBA00022771"/>
    </source>
</evidence>
<keyword evidence="1" id="KW-0479">Metal-binding</keyword>
<dbReference type="Gene3D" id="3.30.40.10">
    <property type="entry name" value="Zinc/RING finger domain, C3HC4 (zinc finger)"/>
    <property type="match status" value="1"/>
</dbReference>
<dbReference type="InterPro" id="IPR013083">
    <property type="entry name" value="Znf_RING/FYVE/PHD"/>
</dbReference>
<dbReference type="Pfam" id="PF11789">
    <property type="entry name" value="zf-Nse"/>
    <property type="match status" value="1"/>
</dbReference>
<dbReference type="SUPFAM" id="SSF57850">
    <property type="entry name" value="RING/U-box"/>
    <property type="match status" value="1"/>
</dbReference>
<keyword evidence="6" id="KW-1185">Reference proteome</keyword>
<feature type="domain" description="U-box" evidence="4">
    <location>
        <begin position="9"/>
        <end position="73"/>
    </location>
</feature>
<dbReference type="PANTHER" id="PTHR22849">
    <property type="entry name" value="WDSAM1 PROTEIN"/>
    <property type="match status" value="1"/>
</dbReference>
<gene>
    <name evidence="5" type="ORF">SEMRO_1511_G278700.1</name>
</gene>
<dbReference type="SMART" id="SM00504">
    <property type="entry name" value="Ubox"/>
    <property type="match status" value="1"/>
</dbReference>
<evidence type="ECO:0000259" key="4">
    <source>
        <dbReference type="SMART" id="SM00504"/>
    </source>
</evidence>
<keyword evidence="3" id="KW-0862">Zinc</keyword>
<keyword evidence="2" id="KW-0863">Zinc-finger</keyword>
<dbReference type="Proteomes" id="UP001153069">
    <property type="component" value="Unassembled WGS sequence"/>
</dbReference>
<dbReference type="GO" id="GO:0008270">
    <property type="term" value="F:zinc ion binding"/>
    <property type="evidence" value="ECO:0007669"/>
    <property type="project" value="UniProtKB-KW"/>
</dbReference>
<evidence type="ECO:0000256" key="1">
    <source>
        <dbReference type="ARBA" id="ARBA00022723"/>
    </source>
</evidence>
<evidence type="ECO:0000313" key="6">
    <source>
        <dbReference type="Proteomes" id="UP001153069"/>
    </source>
</evidence>
<sequence>MTVSTTPAHFICPLTHAIMSRPVQHRYTEHSFEHDAVMELIGEGNALCPLTGESLTADDFDDNIELEREIRKWNKKRIGRTVSKDSTKGSTSPKVRERLCKTKAAHVLGMRNKVLQQREERLRALQAVQ</sequence>
<dbReference type="EMBL" id="CAICTM010001509">
    <property type="protein sequence ID" value="CAB9524239.1"/>
    <property type="molecule type" value="Genomic_DNA"/>
</dbReference>
<comment type="caution">
    <text evidence="5">The sequence shown here is derived from an EMBL/GenBank/DDBJ whole genome shotgun (WGS) entry which is preliminary data.</text>
</comment>
<dbReference type="OrthoDB" id="26899at2759"/>
<dbReference type="GO" id="GO:0061630">
    <property type="term" value="F:ubiquitin protein ligase activity"/>
    <property type="evidence" value="ECO:0007669"/>
    <property type="project" value="InterPro"/>
</dbReference>